<dbReference type="EMBL" id="JAAFYZ010000056">
    <property type="protein sequence ID" value="MBS2548805.1"/>
    <property type="molecule type" value="Genomic_DNA"/>
</dbReference>
<dbReference type="NCBIfam" id="TIGR01554">
    <property type="entry name" value="major_cap_HK97"/>
    <property type="match status" value="1"/>
</dbReference>
<comment type="subcellular location">
    <subcellularLocation>
        <location evidence="1">Virion</location>
    </subcellularLocation>
</comment>
<evidence type="ECO:0000256" key="1">
    <source>
        <dbReference type="ARBA" id="ARBA00004328"/>
    </source>
</evidence>
<comment type="caution">
    <text evidence="3">The sequence shown here is derived from an EMBL/GenBank/DDBJ whole genome shotgun (WGS) entry which is preliminary data.</text>
</comment>
<evidence type="ECO:0000313" key="3">
    <source>
        <dbReference type="EMBL" id="MBS2548805.1"/>
    </source>
</evidence>
<accession>A0ABS5KS08</accession>
<protein>
    <submittedName>
        <fullName evidence="3">Phage major capsid protein</fullName>
    </submittedName>
</protein>
<feature type="domain" description="Phage capsid-like C-terminal" evidence="2">
    <location>
        <begin position="164"/>
        <end position="417"/>
    </location>
</feature>
<dbReference type="InterPro" id="IPR024455">
    <property type="entry name" value="Phage_capsid"/>
</dbReference>
<name>A0ABS5KS08_9ACTN</name>
<reference evidence="3 4" key="1">
    <citation type="submission" date="2020-02" db="EMBL/GenBank/DDBJ databases">
        <title>Acidophilic actinobacteria isolated from forest soil.</title>
        <authorList>
            <person name="Golinska P."/>
        </authorList>
    </citation>
    <scope>NUCLEOTIDE SEQUENCE [LARGE SCALE GENOMIC DNA]</scope>
    <source>
        <strain evidence="3 4">NL8</strain>
    </source>
</reference>
<dbReference type="RefSeq" id="WP_212010383.1">
    <property type="nucleotide sequence ID" value="NZ_JAAFYZ010000056.1"/>
</dbReference>
<gene>
    <name evidence="3" type="ORF">KGQ19_18220</name>
</gene>
<keyword evidence="4" id="KW-1185">Reference proteome</keyword>
<dbReference type="Proteomes" id="UP000730482">
    <property type="component" value="Unassembled WGS sequence"/>
</dbReference>
<sequence length="444" mass="48482">MRDLINRLLERRAELKTELDAVLVAPTTENRDLNDTESQRFTDLTSDILKLDARISELHEQVTRDEAAAETARRLQLGATVQVTREPETYRRGGQRSYFRDLYLAREKGDRDAFERLERNNRQRADTEQRAINTTNGAGGEFVPPLWLEDEFVAFVRPGRISANLCRHGDVPPGTDSINIPKVNTGTAVAPQTNQNTGVQQTDLTTTSVSSPVVTIAGGQTVSLQLIEQSPLNIDEVVLSDLAQDYAQKLNTQVLLGPGTAGTVTGLLTLAGTQAVTYTSGTPTLAALYSKIAGAIQGIHTSRFLPPTAIVMHPRRWAWAEAQLDGNSRPLIVPAAGGPFNVAGNLDQQAAQGLVGQMLGLPVYVDALIPTNLGAATNQDEVYVAKMDDLWLWEGDVRAEAFQQTYANNMSVFVRLYNYMSFQAARYPQSIATINGTGLTAPVF</sequence>
<organism evidence="3 4">
    <name type="scientific">Catenulispora pinistramenti</name>
    <dbReference type="NCBI Taxonomy" id="2705254"/>
    <lineage>
        <taxon>Bacteria</taxon>
        <taxon>Bacillati</taxon>
        <taxon>Actinomycetota</taxon>
        <taxon>Actinomycetes</taxon>
        <taxon>Catenulisporales</taxon>
        <taxon>Catenulisporaceae</taxon>
        <taxon>Catenulispora</taxon>
    </lineage>
</organism>
<proteinExistence type="predicted"/>
<dbReference type="SUPFAM" id="SSF56563">
    <property type="entry name" value="Major capsid protein gp5"/>
    <property type="match status" value="1"/>
</dbReference>
<dbReference type="InterPro" id="IPR054612">
    <property type="entry name" value="Phage_capsid-like_C"/>
</dbReference>
<evidence type="ECO:0000313" key="4">
    <source>
        <dbReference type="Proteomes" id="UP000730482"/>
    </source>
</evidence>
<dbReference type="Pfam" id="PF05065">
    <property type="entry name" value="Phage_capsid"/>
    <property type="match status" value="1"/>
</dbReference>
<evidence type="ECO:0000259" key="2">
    <source>
        <dbReference type="Pfam" id="PF05065"/>
    </source>
</evidence>
<dbReference type="Gene3D" id="3.30.2400.10">
    <property type="entry name" value="Major capsid protein gp5"/>
    <property type="match status" value="1"/>
</dbReference>